<dbReference type="AlphaFoldDB" id="A0A3B1DHU7"/>
<keyword evidence="1" id="KW-0472">Membrane</keyword>
<sequence length="163" mass="18320">MKKILIFSTAGLFMCFSLILGQAQADALDFMNLYTTASGFPDETPKNKFDFTETPYLFLELPEGENLAEFTVSFWQGTNNQTSVITIGASETKRWTTPNNWDIVKEVGDWTINASWFNSNTNNSGVGSTTFTVTPEPVSTILFFVGGVPMAFRLYKRRRLLKV</sequence>
<name>A0A3B1DHU7_9ZZZZ</name>
<evidence type="ECO:0000256" key="1">
    <source>
        <dbReference type="SAM" id="Phobius"/>
    </source>
</evidence>
<keyword evidence="1" id="KW-0812">Transmembrane</keyword>
<reference evidence="2" key="1">
    <citation type="submission" date="2018-06" db="EMBL/GenBank/DDBJ databases">
        <authorList>
            <person name="Zhirakovskaya E."/>
        </authorList>
    </citation>
    <scope>NUCLEOTIDE SEQUENCE</scope>
</reference>
<accession>A0A3B1DHU7</accession>
<protein>
    <submittedName>
        <fullName evidence="2">Uncharacterized protein</fullName>
    </submittedName>
</protein>
<proteinExistence type="predicted"/>
<gene>
    <name evidence="2" type="ORF">MNBD_UNCLBAC01-1739</name>
</gene>
<dbReference type="EMBL" id="UOGJ01000069">
    <property type="protein sequence ID" value="VAX35654.1"/>
    <property type="molecule type" value="Genomic_DNA"/>
</dbReference>
<feature type="transmembrane region" description="Helical" evidence="1">
    <location>
        <begin position="138"/>
        <end position="155"/>
    </location>
</feature>
<keyword evidence="1" id="KW-1133">Transmembrane helix</keyword>
<evidence type="ECO:0000313" key="2">
    <source>
        <dbReference type="EMBL" id="VAX35654.1"/>
    </source>
</evidence>
<organism evidence="2">
    <name type="scientific">hydrothermal vent metagenome</name>
    <dbReference type="NCBI Taxonomy" id="652676"/>
    <lineage>
        <taxon>unclassified sequences</taxon>
        <taxon>metagenomes</taxon>
        <taxon>ecological metagenomes</taxon>
    </lineage>
</organism>